<dbReference type="CDD" id="cd18109">
    <property type="entry name" value="SpoU-like_RNA-MTase"/>
    <property type="match status" value="1"/>
</dbReference>
<dbReference type="EMBL" id="NVQC01000012">
    <property type="protein sequence ID" value="PTL36766.1"/>
    <property type="molecule type" value="Genomic_DNA"/>
</dbReference>
<reference evidence="6" key="2">
    <citation type="journal article" date="2018" name="Environ. Microbiol.">
        <title>Bloom of a denitrifying methanotroph, 'Candidatus Methylomirabilis limnetica', in a deep stratified lake.</title>
        <authorList>
            <person name="Graf J.S."/>
            <person name="Mayr M.J."/>
            <person name="Marchant H.K."/>
            <person name="Tienken D."/>
            <person name="Hach P.F."/>
            <person name="Brand A."/>
            <person name="Schubert C.J."/>
            <person name="Kuypers M.M."/>
            <person name="Milucka J."/>
        </authorList>
    </citation>
    <scope>NUCLEOTIDE SEQUENCE [LARGE SCALE GENOMIC DNA]</scope>
    <source>
        <strain evidence="6">Zug</strain>
    </source>
</reference>
<dbReference type="Pfam" id="PF22435">
    <property type="entry name" value="MRM3-like_sub_bind"/>
    <property type="match status" value="1"/>
</dbReference>
<dbReference type="Gene3D" id="3.40.1280.10">
    <property type="match status" value="1"/>
</dbReference>
<dbReference type="GO" id="GO:0005737">
    <property type="term" value="C:cytoplasm"/>
    <property type="evidence" value="ECO:0007669"/>
    <property type="project" value="UniProtKB-ARBA"/>
</dbReference>
<evidence type="ECO:0000313" key="5">
    <source>
        <dbReference type="EMBL" id="PTL36766.1"/>
    </source>
</evidence>
<feature type="domain" description="RNA 2-O ribose methyltransferase substrate binding" evidence="4">
    <location>
        <begin position="26"/>
        <end position="92"/>
    </location>
</feature>
<dbReference type="InterPro" id="IPR001537">
    <property type="entry name" value="SpoU_MeTrfase"/>
</dbReference>
<dbReference type="OrthoDB" id="9785673at2"/>
<dbReference type="AlphaFoldDB" id="A0A2T4U060"/>
<dbReference type="SUPFAM" id="SSF75217">
    <property type="entry name" value="alpha/beta knot"/>
    <property type="match status" value="1"/>
</dbReference>
<dbReference type="Pfam" id="PF00588">
    <property type="entry name" value="SpoU_methylase"/>
    <property type="match status" value="1"/>
</dbReference>
<dbReference type="InterPro" id="IPR029064">
    <property type="entry name" value="Ribosomal_eL30-like_sf"/>
</dbReference>
<keyword evidence="3 5" id="KW-0808">Transferase</keyword>
<evidence type="ECO:0000256" key="3">
    <source>
        <dbReference type="ARBA" id="ARBA00022679"/>
    </source>
</evidence>
<dbReference type="GO" id="GO:0008173">
    <property type="term" value="F:RNA methyltransferase activity"/>
    <property type="evidence" value="ECO:0007669"/>
    <property type="project" value="InterPro"/>
</dbReference>
<sequence>MLTTMERKELIALQGKKERQRRGLFLVEGVKLVEELLQSRWEVERIFAVETWSPGRKTRAPVVRIGDNELERVSAMEAPNQVLAVVRIPKAAPAPPPEGLVLALAGLRDPGNMGTVLRIADWFGVSRVICSLDCAERFNPKVVQASMGSIFRVPVHRQDLAGYLGDCAKHVEIVAACAAGGENLFVLTPREPAVVILGSEGQGIPDALMSHVRCRMTIPRAGHAESLNVAAAAAVVCAEWKRAALSRM</sequence>
<protein>
    <submittedName>
        <fullName evidence="5">RNA methyltransferase</fullName>
    </submittedName>
</protein>
<evidence type="ECO:0000256" key="2">
    <source>
        <dbReference type="ARBA" id="ARBA00022603"/>
    </source>
</evidence>
<dbReference type="InterPro" id="IPR053888">
    <property type="entry name" value="MRM3-like_sub_bind"/>
</dbReference>
<accession>A0A2T4U060</accession>
<evidence type="ECO:0000259" key="4">
    <source>
        <dbReference type="SMART" id="SM00967"/>
    </source>
</evidence>
<evidence type="ECO:0000256" key="1">
    <source>
        <dbReference type="ARBA" id="ARBA00007228"/>
    </source>
</evidence>
<dbReference type="PANTHER" id="PTHR43191">
    <property type="entry name" value="RRNA METHYLTRANSFERASE 3"/>
    <property type="match status" value="1"/>
</dbReference>
<dbReference type="Gene3D" id="3.30.1330.30">
    <property type="match status" value="1"/>
</dbReference>
<comment type="caution">
    <text evidence="5">The sequence shown here is derived from an EMBL/GenBank/DDBJ whole genome shotgun (WGS) entry which is preliminary data.</text>
</comment>
<keyword evidence="2 5" id="KW-0489">Methyltransferase</keyword>
<dbReference type="InterPro" id="IPR029028">
    <property type="entry name" value="Alpha/beta_knot_MTases"/>
</dbReference>
<keyword evidence="6" id="KW-1185">Reference proteome</keyword>
<dbReference type="SUPFAM" id="SSF55315">
    <property type="entry name" value="L30e-like"/>
    <property type="match status" value="1"/>
</dbReference>
<dbReference type="InterPro" id="IPR051259">
    <property type="entry name" value="rRNA_Methyltransferase"/>
</dbReference>
<dbReference type="GO" id="GO:0032259">
    <property type="term" value="P:methylation"/>
    <property type="evidence" value="ECO:0007669"/>
    <property type="project" value="UniProtKB-KW"/>
</dbReference>
<dbReference type="InterPro" id="IPR013123">
    <property type="entry name" value="SpoU_subst-bd"/>
</dbReference>
<dbReference type="Proteomes" id="UP000241436">
    <property type="component" value="Unassembled WGS sequence"/>
</dbReference>
<dbReference type="RefSeq" id="WP_107561323.1">
    <property type="nucleotide sequence ID" value="NZ_NVQC01000012.1"/>
</dbReference>
<name>A0A2T4U060_9BACT</name>
<comment type="similarity">
    <text evidence="1">Belongs to the class IV-like SAM-binding methyltransferase superfamily. RNA methyltransferase TrmH family.</text>
</comment>
<organism evidence="5 6">
    <name type="scientific">Candidatus Methylomirabilis limnetica</name>
    <dbReference type="NCBI Taxonomy" id="2033718"/>
    <lineage>
        <taxon>Bacteria</taxon>
        <taxon>Candidatus Methylomirabilota</taxon>
        <taxon>Candidatus Methylomirabilia</taxon>
        <taxon>Candidatus Methylomirabilales</taxon>
        <taxon>Candidatus Methylomirabilaceae</taxon>
        <taxon>Candidatus Methylomirabilis</taxon>
    </lineage>
</organism>
<dbReference type="SMART" id="SM00967">
    <property type="entry name" value="SpoU_sub_bind"/>
    <property type="match status" value="1"/>
</dbReference>
<dbReference type="GO" id="GO:0006396">
    <property type="term" value="P:RNA processing"/>
    <property type="evidence" value="ECO:0007669"/>
    <property type="project" value="InterPro"/>
</dbReference>
<reference evidence="5 6" key="1">
    <citation type="submission" date="2017-09" db="EMBL/GenBank/DDBJ databases">
        <title>Bloom of a denitrifying methanotroph, Candidatus Methylomirabilis limnetica, in a deep stratified lake.</title>
        <authorList>
            <person name="Graf J.S."/>
            <person name="Marchant H.K."/>
            <person name="Tienken D."/>
            <person name="Hach P.F."/>
            <person name="Brand A."/>
            <person name="Schubert C.J."/>
            <person name="Kuypers M.M."/>
            <person name="Milucka J."/>
        </authorList>
    </citation>
    <scope>NUCLEOTIDE SEQUENCE [LARGE SCALE GENOMIC DNA]</scope>
    <source>
        <strain evidence="5 6">Zug</strain>
    </source>
</reference>
<proteinExistence type="inferred from homology"/>
<dbReference type="PANTHER" id="PTHR43191:SF2">
    <property type="entry name" value="RRNA METHYLTRANSFERASE 3, MITOCHONDRIAL"/>
    <property type="match status" value="1"/>
</dbReference>
<evidence type="ECO:0000313" key="6">
    <source>
        <dbReference type="Proteomes" id="UP000241436"/>
    </source>
</evidence>
<dbReference type="GO" id="GO:0003723">
    <property type="term" value="F:RNA binding"/>
    <property type="evidence" value="ECO:0007669"/>
    <property type="project" value="InterPro"/>
</dbReference>
<dbReference type="InterPro" id="IPR029026">
    <property type="entry name" value="tRNA_m1G_MTases_N"/>
</dbReference>
<gene>
    <name evidence="5" type="ORF">CLG94_02490</name>
</gene>